<dbReference type="GO" id="GO:0032040">
    <property type="term" value="C:small-subunit processome"/>
    <property type="evidence" value="ECO:0007669"/>
    <property type="project" value="TreeGrafter"/>
</dbReference>
<dbReference type="InterPro" id="IPR057302">
    <property type="entry name" value="Rrp5_S1"/>
</dbReference>
<feature type="domain" description="S1 motif" evidence="7">
    <location>
        <begin position="714"/>
        <end position="781"/>
    </location>
</feature>
<dbReference type="FunFam" id="1.25.40.10:FF:000065">
    <property type="entry name" value="Programmed cell death 11"/>
    <property type="match status" value="1"/>
</dbReference>
<accession>A0A8S1J5E7</accession>
<dbReference type="Gene3D" id="2.40.50.140">
    <property type="entry name" value="Nucleic acid-binding proteins"/>
    <property type="match status" value="10"/>
</dbReference>
<feature type="domain" description="S1 motif" evidence="7">
    <location>
        <begin position="515"/>
        <end position="584"/>
    </location>
</feature>
<keyword evidence="3" id="KW-0597">Phosphoprotein</keyword>
<dbReference type="FunFam" id="2.40.50.140:FF:000103">
    <property type="entry name" value="protein RRP5 homolog"/>
    <property type="match status" value="1"/>
</dbReference>
<feature type="domain" description="S1 motif" evidence="7">
    <location>
        <begin position="424"/>
        <end position="495"/>
    </location>
</feature>
<evidence type="ECO:0000256" key="1">
    <source>
        <dbReference type="ARBA" id="ARBA00004604"/>
    </source>
</evidence>
<dbReference type="Pfam" id="PF00575">
    <property type="entry name" value="S1"/>
    <property type="match status" value="1"/>
</dbReference>
<feature type="domain" description="S1 motif" evidence="7">
    <location>
        <begin position="825"/>
        <end position="889"/>
    </location>
</feature>
<dbReference type="InterPro" id="IPR012340">
    <property type="entry name" value="NA-bd_OB-fold"/>
</dbReference>
<feature type="region of interest" description="Disordered" evidence="6">
    <location>
        <begin position="1406"/>
        <end position="1470"/>
    </location>
</feature>
<evidence type="ECO:0000256" key="3">
    <source>
        <dbReference type="ARBA" id="ARBA00022553"/>
    </source>
</evidence>
<dbReference type="InterPro" id="IPR003029">
    <property type="entry name" value="S1_domain"/>
</dbReference>
<keyword evidence="2" id="KW-0698">rRNA processing</keyword>
<dbReference type="InterPro" id="IPR057301">
    <property type="entry name" value="Rrp5_OB_4th"/>
</dbReference>
<dbReference type="OrthoDB" id="412781at2759"/>
<dbReference type="Pfam" id="PF24685">
    <property type="entry name" value="OB_RRP5_4th"/>
    <property type="match status" value="1"/>
</dbReference>
<dbReference type="InterPro" id="IPR011990">
    <property type="entry name" value="TPR-like_helical_dom_sf"/>
</dbReference>
<dbReference type="PANTHER" id="PTHR23270">
    <property type="entry name" value="PROGRAMMED CELL DEATH PROTEIN 11 PRE-RRNA PROCESSING PROTEIN RRP5"/>
    <property type="match status" value="1"/>
</dbReference>
<dbReference type="InterPro" id="IPR003107">
    <property type="entry name" value="HAT"/>
</dbReference>
<feature type="region of interest" description="Disordered" evidence="6">
    <location>
        <begin position="1"/>
        <end position="29"/>
    </location>
</feature>
<evidence type="ECO:0000256" key="6">
    <source>
        <dbReference type="SAM" id="MobiDB-lite"/>
    </source>
</evidence>
<keyword evidence="4" id="KW-0677">Repeat</keyword>
<dbReference type="InterPro" id="IPR008847">
    <property type="entry name" value="Suf"/>
</dbReference>
<dbReference type="EMBL" id="CAJHUC010001801">
    <property type="protein sequence ID" value="CAD7702369.1"/>
    <property type="molecule type" value="Genomic_DNA"/>
</dbReference>
<comment type="subcellular location">
    <subcellularLocation>
        <location evidence="1">Nucleus</location>
        <location evidence="1">Nucleolus</location>
    </subcellularLocation>
</comment>
<dbReference type="Gene3D" id="1.25.40.10">
    <property type="entry name" value="Tetratricopeptide repeat domain"/>
    <property type="match status" value="2"/>
</dbReference>
<dbReference type="SUPFAM" id="SSF48452">
    <property type="entry name" value="TPR-like"/>
    <property type="match status" value="2"/>
</dbReference>
<evidence type="ECO:0000313" key="8">
    <source>
        <dbReference type="EMBL" id="CAD7702369.1"/>
    </source>
</evidence>
<organism evidence="8 9">
    <name type="scientific">Ostreobium quekettii</name>
    <dbReference type="NCBI Taxonomy" id="121088"/>
    <lineage>
        <taxon>Eukaryota</taxon>
        <taxon>Viridiplantae</taxon>
        <taxon>Chlorophyta</taxon>
        <taxon>core chlorophytes</taxon>
        <taxon>Ulvophyceae</taxon>
        <taxon>TCBD clade</taxon>
        <taxon>Bryopsidales</taxon>
        <taxon>Ostreobineae</taxon>
        <taxon>Ostreobiaceae</taxon>
        <taxon>Ostreobium</taxon>
    </lineage>
</organism>
<dbReference type="Proteomes" id="UP000708148">
    <property type="component" value="Unassembled WGS sequence"/>
</dbReference>
<sequence length="1759" mass="192261">MAAPEERKRKKRRRQAQGDEEGFVSGLARTSEGHQTVEPLRYKHLSVGMKLWGSVVEINKQRLKIGLPDGLYGTVDACQASDVLALLMDPNNDDVANLQHSGGRAPFLSELFFLGQYVRCTVHSLSQTGTKWHVGLSLHVASINDAIVASDVNKGMLLVACVKTVEDHGYSLTFGVKGLTGFLRKDEYEGCCGVGSTLLPGTLLECVVEKKGGRGPVQVTTAPQRIRVASLKPGPGLQFGAVLPGTLVKATIDKTLDQGLVLSYLASFTGTVDLFHMRHGYQPGSLQAYSVGQVVSARVIHVDPATHDVGLSLLDHLLHMSLPWMPSIVGGIFENATVRRVDPSMGVLLSIPTEPTPTPAYVVKAMATDDDSFKQLLESGGLKVGKQVKAKVSGFRVMDGVGAACLKPSVLEHGVMSYEDVYPGLVIGGKVERILEKTGGLLVRLAPEVIGFASELHCEGRTPTRLKKMFPPGEKVLCRVLNSSPDDKTVKLTLIKGLVKCKFPMFGNWADVQAGMRATGYVSSVKQNGVHVSFCGNVHGLVPVAGLDLGDGETPEGCFKVGQVLRPWVKQWDSRRQRMQLTLKKSSNEKVKNGGNKHMQVHGVSLDPCKGGTLCPGDKVKGKVKQPVKTATGTGFIVGITSAKGVEGQAFLESAHLSDHPLAVEALSSSLQPGCAIGTLLVLVAEPQALVTRKASLLEECTTLFQSCGDVEEGMTLPGYIAHVFPDALTIRFLGGLEGRVDRSQWPSSDLTEGDFFVGQSVRVQIMKVDFNDNKLFLTMRPTRVSREETGYLKNGFSDLEFAEKIRAKSDPEAAVDWYKHFAIGQRVQATVSEIKPYGIVCDFEEHEDLVGLIPKNHSSEGVLNEGDEVEAMVLDVSKHAGIVRLTLRPHLVSSGGLNSTRRERPAVAAAVTAGECVEAVVELVEDHYLIVSLPSKGNAVAFTSLRDINLQGLNVQQCFQSDQVIQAAVAAPASKAWGGRILLQIPLGVYLSQMSQKSKQDSNQVHTFSEGEHVQGKVTDVYDTHLLMKLTTRVHGKLSALESGHCLEDVSNFKERFHVGENLLARIIKMELNKNLVHLTLREASNELPSIGDLVIGVVSATGPHKVNVTLRRGVHGRVAYTDVHDHFLDNIEEIIHKGTLVCALVVGQDGHRSCQLSLRPSDGGCVAGAAALPETGEQCPTSLDAGDLKVGQVVTGYVKNSTDIGLWVTLSRSLDAKVLLSQMSDAHDYSLGLKVSGRVTSIAHGKISMSLKDNTAVKDVAAVQIKEGEIVEGRVQRIVEYGVFVNIDGAQKQSGLAHRSNLADHAVKDISGLFKVGQQVRTLVMKVDKETGKIALGLKPSQVGSQAEDREEADSDGDFERALVQEDNSTDSMSLDSRCSVEDLDDVTIHSGDEQDADVATYDEEDASVSDDQQPNGKEPEPASVPEDTWGRLVLDEDRGAEPMSDGQADQSRKHLSKAQKKKLKRERENQIYKQELARVSGEHTPSSATDFERLLLSTPNSSLVWVRYMTFLLSVGEVDKARGVAERALQTIDSSEETEKFNIWVAYLNLENYYGTPHDEVVMKLFQRALQYNEPKKLYLAVFNMLDQNPASQELAGQVLKTMTRKFGSSAKVWLRGIEHKLKRGEGRQSRKLLEASLKTLPKRKHVKVISHTGLLEFKCGSAEHARDIFEGVVCNYPKRIDLWSVYLDQEIKLGDQERIRSLFERATHLKLPPRKMKVLFKRYLHYEKTYGDEATVENVKKRAVEYVQSVEGCVM</sequence>
<evidence type="ECO:0000256" key="5">
    <source>
        <dbReference type="ARBA" id="ARBA00023242"/>
    </source>
</evidence>
<dbReference type="Pfam" id="PF23459">
    <property type="entry name" value="S1_RRP5"/>
    <property type="match status" value="2"/>
</dbReference>
<feature type="domain" description="S1 motif" evidence="7">
    <location>
        <begin position="1012"/>
        <end position="1083"/>
    </location>
</feature>
<comment type="caution">
    <text evidence="8">The sequence shown here is derived from an EMBL/GenBank/DDBJ whole genome shotgun (WGS) entry which is preliminary data.</text>
</comment>
<dbReference type="InterPro" id="IPR057300">
    <property type="entry name" value="OB_Rrp5"/>
</dbReference>
<keyword evidence="5" id="KW-0539">Nucleus</keyword>
<keyword evidence="9" id="KW-1185">Reference proteome</keyword>
<dbReference type="InterPro" id="IPR045209">
    <property type="entry name" value="Rrp5"/>
</dbReference>
<evidence type="ECO:0000259" key="7">
    <source>
        <dbReference type="PROSITE" id="PS50126"/>
    </source>
</evidence>
<dbReference type="SUPFAM" id="SSF50249">
    <property type="entry name" value="Nucleic acid-binding proteins"/>
    <property type="match status" value="9"/>
</dbReference>
<dbReference type="Pfam" id="PF05843">
    <property type="entry name" value="Suf"/>
    <property type="match status" value="1"/>
</dbReference>
<dbReference type="SMART" id="SM00386">
    <property type="entry name" value="HAT"/>
    <property type="match status" value="5"/>
</dbReference>
<evidence type="ECO:0000313" key="9">
    <source>
        <dbReference type="Proteomes" id="UP000708148"/>
    </source>
</evidence>
<dbReference type="GO" id="GO:0006364">
    <property type="term" value="P:rRNA processing"/>
    <property type="evidence" value="ECO:0007669"/>
    <property type="project" value="UniProtKB-KW"/>
</dbReference>
<reference evidence="8" key="1">
    <citation type="submission" date="2020-12" db="EMBL/GenBank/DDBJ databases">
        <authorList>
            <person name="Iha C."/>
        </authorList>
    </citation>
    <scope>NUCLEOTIDE SEQUENCE</scope>
</reference>
<feature type="domain" description="S1 motif" evidence="7">
    <location>
        <begin position="1093"/>
        <end position="1161"/>
    </location>
</feature>
<dbReference type="PANTHER" id="PTHR23270:SF10">
    <property type="entry name" value="PROTEIN RRP5 HOMOLOG"/>
    <property type="match status" value="1"/>
</dbReference>
<feature type="domain" description="S1 motif" evidence="7">
    <location>
        <begin position="1270"/>
        <end position="1341"/>
    </location>
</feature>
<feature type="domain" description="S1 motif" evidence="7">
    <location>
        <begin position="1193"/>
        <end position="1254"/>
    </location>
</feature>
<protein>
    <recommendedName>
        <fullName evidence="7">S1 motif domain-containing protein</fullName>
    </recommendedName>
</protein>
<dbReference type="SMART" id="SM00316">
    <property type="entry name" value="S1"/>
    <property type="match status" value="11"/>
</dbReference>
<evidence type="ECO:0000256" key="2">
    <source>
        <dbReference type="ARBA" id="ARBA00022552"/>
    </source>
</evidence>
<name>A0A8S1J5E7_9CHLO</name>
<evidence type="ECO:0000256" key="4">
    <source>
        <dbReference type="ARBA" id="ARBA00022737"/>
    </source>
</evidence>
<gene>
    <name evidence="8" type="ORF">OSTQU699_LOCUS7726</name>
</gene>
<feature type="compositionally biased region" description="Basic residues" evidence="6">
    <location>
        <begin position="1456"/>
        <end position="1467"/>
    </location>
</feature>
<dbReference type="GO" id="GO:0003723">
    <property type="term" value="F:RNA binding"/>
    <property type="evidence" value="ECO:0007669"/>
    <property type="project" value="TreeGrafter"/>
</dbReference>
<dbReference type="Pfam" id="PF24682">
    <property type="entry name" value="OB_RRP5"/>
    <property type="match status" value="1"/>
</dbReference>
<feature type="domain" description="S1 motif" evidence="7">
    <location>
        <begin position="245"/>
        <end position="314"/>
    </location>
</feature>
<dbReference type="CDD" id="cd00164">
    <property type="entry name" value="S1_like"/>
    <property type="match status" value="1"/>
</dbReference>
<feature type="region of interest" description="Disordered" evidence="6">
    <location>
        <begin position="1341"/>
        <end position="1360"/>
    </location>
</feature>
<proteinExistence type="predicted"/>
<dbReference type="PROSITE" id="PS50126">
    <property type="entry name" value="S1"/>
    <property type="match status" value="9"/>
</dbReference>